<dbReference type="SUPFAM" id="SSF56235">
    <property type="entry name" value="N-terminal nucleophile aminohydrolases (Ntn hydrolases)"/>
    <property type="match status" value="1"/>
</dbReference>
<dbReference type="PROSITE" id="PS51476">
    <property type="entry name" value="PROTEASOME_BETA_2"/>
    <property type="match status" value="1"/>
</dbReference>
<accession>A0A6A6GF47</accession>
<keyword evidence="9" id="KW-0539">Nucleus</keyword>
<keyword evidence="14" id="KW-1185">Reference proteome</keyword>
<feature type="domain" description="Proteasome beta subunit C-terminal" evidence="12">
    <location>
        <begin position="221"/>
        <end position="256"/>
    </location>
</feature>
<dbReference type="Proteomes" id="UP000799538">
    <property type="component" value="Unassembled WGS sequence"/>
</dbReference>
<evidence type="ECO:0000313" key="14">
    <source>
        <dbReference type="Proteomes" id="UP000799538"/>
    </source>
</evidence>
<organism evidence="13 14">
    <name type="scientific">Elsinoe ampelina</name>
    <dbReference type="NCBI Taxonomy" id="302913"/>
    <lineage>
        <taxon>Eukaryota</taxon>
        <taxon>Fungi</taxon>
        <taxon>Dikarya</taxon>
        <taxon>Ascomycota</taxon>
        <taxon>Pezizomycotina</taxon>
        <taxon>Dothideomycetes</taxon>
        <taxon>Dothideomycetidae</taxon>
        <taxon>Myriangiales</taxon>
        <taxon>Elsinoaceae</taxon>
        <taxon>Elsinoe</taxon>
    </lineage>
</organism>
<feature type="active site" description="Nucleophile" evidence="11">
    <location>
        <position position="30"/>
    </location>
</feature>
<comment type="subcellular location">
    <subcellularLocation>
        <location evidence="2">Nucleus</location>
    </subcellularLocation>
</comment>
<evidence type="ECO:0000256" key="2">
    <source>
        <dbReference type="ARBA" id="ARBA00004123"/>
    </source>
</evidence>
<keyword evidence="5" id="KW-0645">Protease</keyword>
<dbReference type="GO" id="GO:0005737">
    <property type="term" value="C:cytoplasm"/>
    <property type="evidence" value="ECO:0007669"/>
    <property type="project" value="TreeGrafter"/>
</dbReference>
<evidence type="ECO:0000256" key="7">
    <source>
        <dbReference type="ARBA" id="ARBA00022801"/>
    </source>
</evidence>
<evidence type="ECO:0000256" key="6">
    <source>
        <dbReference type="ARBA" id="ARBA00022698"/>
    </source>
</evidence>
<sequence length="277" mass="29912">MPGFDFSNHDRNVALHARGVPLPKATSTGTTIVGCLYDGGVVIAADTRATSGPIVADKNCEKLHYISPQIWCAGAGTAADTEFTTALISSNLELHALSTGRKPRVATCMTMLKQHLFRYQGHIGAYLVVAGVDPNGAHLFTVHAHGSTDKLPYVTMGSGSLAAMSVFETQWQPKLTRDDAVKLTSDAILAGIFNDLGSGSNVDVAVITSEKTTLLRNYTQPNQREKKMRNYKFQKGTTAVLNEKIITREDITKYVTVHEIGEEEGAGQVAEKMEVDS</sequence>
<comment type="subunit">
    <text evidence="10">The 26S proteasome consists of a 20S proteasome core and two 19S regulatory subunits. The 20S proteasome core is composed of 28 subunits that are arranged in four stacked rings, resulting in a barrel-shaped structure. The two end rings are each formed by seven alpha subunits, and the two central rings are each formed by seven beta subunits. The catalytic chamber with the active sites is on the inside of the barrel.</text>
</comment>
<evidence type="ECO:0000313" key="13">
    <source>
        <dbReference type="EMBL" id="KAF2224288.1"/>
    </source>
</evidence>
<evidence type="ECO:0000256" key="3">
    <source>
        <dbReference type="ARBA" id="ARBA00012039"/>
    </source>
</evidence>
<dbReference type="GO" id="GO:0004298">
    <property type="term" value="F:threonine-type endopeptidase activity"/>
    <property type="evidence" value="ECO:0007669"/>
    <property type="project" value="UniProtKB-KW"/>
</dbReference>
<dbReference type="PANTHER" id="PTHR32194">
    <property type="entry name" value="METALLOPROTEASE TLDD"/>
    <property type="match status" value="1"/>
</dbReference>
<evidence type="ECO:0000256" key="8">
    <source>
        <dbReference type="ARBA" id="ARBA00022942"/>
    </source>
</evidence>
<keyword evidence="4" id="KW-0963">Cytoplasm</keyword>
<dbReference type="PRINTS" id="PR00141">
    <property type="entry name" value="PROTEASOME"/>
</dbReference>
<dbReference type="GO" id="GO:0005634">
    <property type="term" value="C:nucleus"/>
    <property type="evidence" value="ECO:0007669"/>
    <property type="project" value="UniProtKB-SubCell"/>
</dbReference>
<dbReference type="Gene3D" id="3.60.20.10">
    <property type="entry name" value="Glutamine Phosphoribosylpyrophosphate, subunit 1, domain 1"/>
    <property type="match status" value="1"/>
</dbReference>
<protein>
    <recommendedName>
        <fullName evidence="3">proteasome endopeptidase complex</fullName>
        <ecNumber evidence="3">3.4.25.1</ecNumber>
    </recommendedName>
</protein>
<dbReference type="InterPro" id="IPR024689">
    <property type="entry name" value="Proteasome_bsu_C"/>
</dbReference>
<keyword evidence="8 13" id="KW-0647">Proteasome</keyword>
<evidence type="ECO:0000256" key="5">
    <source>
        <dbReference type="ARBA" id="ARBA00022670"/>
    </source>
</evidence>
<dbReference type="CDD" id="cd03763">
    <property type="entry name" value="proteasome_beta_type_7"/>
    <property type="match status" value="1"/>
</dbReference>
<dbReference type="EMBL" id="ML992505">
    <property type="protein sequence ID" value="KAF2224288.1"/>
    <property type="molecule type" value="Genomic_DNA"/>
</dbReference>
<keyword evidence="7" id="KW-0378">Hydrolase</keyword>
<dbReference type="Pfam" id="PF00227">
    <property type="entry name" value="Proteasome"/>
    <property type="match status" value="1"/>
</dbReference>
<dbReference type="InterPro" id="IPR023333">
    <property type="entry name" value="Proteasome_suB-type"/>
</dbReference>
<evidence type="ECO:0000256" key="4">
    <source>
        <dbReference type="ARBA" id="ARBA00022490"/>
    </source>
</evidence>
<evidence type="ECO:0000259" key="12">
    <source>
        <dbReference type="Pfam" id="PF12465"/>
    </source>
</evidence>
<evidence type="ECO:0000256" key="9">
    <source>
        <dbReference type="ARBA" id="ARBA00023242"/>
    </source>
</evidence>
<dbReference type="GO" id="GO:0051603">
    <property type="term" value="P:proteolysis involved in protein catabolic process"/>
    <property type="evidence" value="ECO:0007669"/>
    <property type="project" value="InterPro"/>
</dbReference>
<gene>
    <name evidence="13" type="ORF">BDZ85DRAFT_196330</name>
</gene>
<dbReference type="GO" id="GO:0019774">
    <property type="term" value="C:proteasome core complex, beta-subunit complex"/>
    <property type="evidence" value="ECO:0007669"/>
    <property type="project" value="UniProtKB-ARBA"/>
</dbReference>
<dbReference type="Pfam" id="PF12465">
    <property type="entry name" value="Pr_beta_C"/>
    <property type="match status" value="1"/>
</dbReference>
<evidence type="ECO:0000256" key="11">
    <source>
        <dbReference type="PIRSR" id="PIRSR600243-1"/>
    </source>
</evidence>
<name>A0A6A6GF47_9PEZI</name>
<dbReference type="InterPro" id="IPR029055">
    <property type="entry name" value="Ntn_hydrolases_N"/>
</dbReference>
<dbReference type="EC" id="3.4.25.1" evidence="3"/>
<dbReference type="PANTHER" id="PTHR32194:SF4">
    <property type="entry name" value="PROTEASOME SUBUNIT BETA TYPE-7"/>
    <property type="match status" value="1"/>
</dbReference>
<keyword evidence="6" id="KW-0888">Threonine protease</keyword>
<comment type="catalytic activity">
    <reaction evidence="1">
        <text>Cleavage of peptide bonds with very broad specificity.</text>
        <dbReference type="EC" id="3.4.25.1"/>
    </reaction>
</comment>
<dbReference type="FunFam" id="3.60.20.10:FF:000005">
    <property type="entry name" value="Proteasome subunit beta type-2"/>
    <property type="match status" value="1"/>
</dbReference>
<dbReference type="InterPro" id="IPR001353">
    <property type="entry name" value="Proteasome_sua/b"/>
</dbReference>
<proteinExistence type="predicted"/>
<dbReference type="OrthoDB" id="429533at2759"/>
<dbReference type="AlphaFoldDB" id="A0A6A6GF47"/>
<evidence type="ECO:0000256" key="10">
    <source>
        <dbReference type="ARBA" id="ARBA00026071"/>
    </source>
</evidence>
<evidence type="ECO:0000256" key="1">
    <source>
        <dbReference type="ARBA" id="ARBA00001198"/>
    </source>
</evidence>
<dbReference type="InterPro" id="IPR000243">
    <property type="entry name" value="Pept_T1A_subB"/>
</dbReference>
<reference evidence="14" key="1">
    <citation type="journal article" date="2020" name="Stud. Mycol.">
        <title>101 Dothideomycetes genomes: A test case for predicting lifestyles and emergence of pathogens.</title>
        <authorList>
            <person name="Haridas S."/>
            <person name="Albert R."/>
            <person name="Binder M."/>
            <person name="Bloem J."/>
            <person name="LaButti K."/>
            <person name="Salamov A."/>
            <person name="Andreopoulos B."/>
            <person name="Baker S."/>
            <person name="Barry K."/>
            <person name="Bills G."/>
            <person name="Bluhm B."/>
            <person name="Cannon C."/>
            <person name="Castanera R."/>
            <person name="Culley D."/>
            <person name="Daum C."/>
            <person name="Ezra D."/>
            <person name="Gonzalez J."/>
            <person name="Henrissat B."/>
            <person name="Kuo A."/>
            <person name="Liang C."/>
            <person name="Lipzen A."/>
            <person name="Lutzoni F."/>
            <person name="Magnuson J."/>
            <person name="Mondo S."/>
            <person name="Nolan M."/>
            <person name="Ohm R."/>
            <person name="Pangilinan J."/>
            <person name="Park H.-J."/>
            <person name="Ramirez L."/>
            <person name="Alfaro M."/>
            <person name="Sun H."/>
            <person name="Tritt A."/>
            <person name="Yoshinaga Y."/>
            <person name="Zwiers L.-H."/>
            <person name="Turgeon B."/>
            <person name="Goodwin S."/>
            <person name="Spatafora J."/>
            <person name="Crous P."/>
            <person name="Grigoriev I."/>
        </authorList>
    </citation>
    <scope>NUCLEOTIDE SEQUENCE [LARGE SCALE GENOMIC DNA]</scope>
    <source>
        <strain evidence="14">CECT 20119</strain>
    </source>
</reference>